<keyword evidence="2" id="KW-1185">Reference proteome</keyword>
<organism evidence="1 2">
    <name type="scientific">Paraburkholderia piptadeniae</name>
    <dbReference type="NCBI Taxonomy" id="1701573"/>
    <lineage>
        <taxon>Bacteria</taxon>
        <taxon>Pseudomonadati</taxon>
        <taxon>Pseudomonadota</taxon>
        <taxon>Betaproteobacteria</taxon>
        <taxon>Burkholderiales</taxon>
        <taxon>Burkholderiaceae</taxon>
        <taxon>Paraburkholderia</taxon>
    </lineage>
</organism>
<sequence>MFSLHSPFELIFVRQTDQLPAVNQSNGSLRAILNMGDGNLPGDEVFPVFMRLETDSMRAAHA</sequence>
<dbReference type="AlphaFoldDB" id="A0A1N7S6G4"/>
<name>A0A1N7S6G4_9BURK</name>
<dbReference type="EMBL" id="CYGY02000033">
    <property type="protein sequence ID" value="SIT42919.1"/>
    <property type="molecule type" value="Genomic_DNA"/>
</dbReference>
<evidence type="ECO:0000313" key="1">
    <source>
        <dbReference type="EMBL" id="SIT42919.1"/>
    </source>
</evidence>
<evidence type="ECO:0000313" key="2">
    <source>
        <dbReference type="Proteomes" id="UP000195569"/>
    </source>
</evidence>
<dbReference type="Proteomes" id="UP000195569">
    <property type="component" value="Unassembled WGS sequence"/>
</dbReference>
<gene>
    <name evidence="1" type="ORF">BN2476_330039</name>
</gene>
<reference evidence="1" key="1">
    <citation type="submission" date="2016-12" db="EMBL/GenBank/DDBJ databases">
        <authorList>
            <person name="Moulin L."/>
        </authorList>
    </citation>
    <scope>NUCLEOTIDE SEQUENCE [LARGE SCALE GENOMIC DNA]</scope>
    <source>
        <strain evidence="1">STM 7183</strain>
    </source>
</reference>
<proteinExistence type="predicted"/>
<protein>
    <submittedName>
        <fullName evidence="1">Uncharacterized protein</fullName>
    </submittedName>
</protein>
<comment type="caution">
    <text evidence="1">The sequence shown here is derived from an EMBL/GenBank/DDBJ whole genome shotgun (WGS) entry which is preliminary data.</text>
</comment>
<accession>A0A1N7S6G4</accession>